<evidence type="ECO:0000259" key="8">
    <source>
        <dbReference type="PROSITE" id="PS50262"/>
    </source>
</evidence>
<dbReference type="Gene3D" id="1.20.1070.10">
    <property type="entry name" value="Rhodopsin 7-helix transmembrane proteins"/>
    <property type="match status" value="2"/>
</dbReference>
<feature type="domain" description="G-protein coupled receptors family 1 profile" evidence="8">
    <location>
        <begin position="53"/>
        <end position="454"/>
    </location>
</feature>
<protein>
    <submittedName>
        <fullName evidence="10">G-protein coupled receptors family 1 profile domain-containing protein</fullName>
    </submittedName>
</protein>
<comment type="subcellular location">
    <subcellularLocation>
        <location evidence="1">Cell membrane</location>
        <topology evidence="1">Multi-pass membrane protein</topology>
    </subcellularLocation>
</comment>
<evidence type="ECO:0000256" key="2">
    <source>
        <dbReference type="ARBA" id="ARBA00022475"/>
    </source>
</evidence>
<keyword evidence="3 7" id="KW-0812">Transmembrane</keyword>
<keyword evidence="4 7" id="KW-1133">Transmembrane helix</keyword>
<evidence type="ECO:0000313" key="9">
    <source>
        <dbReference type="Proteomes" id="UP000887566"/>
    </source>
</evidence>
<dbReference type="AlphaFoldDB" id="A0A914WH21"/>
<dbReference type="PROSITE" id="PS50262">
    <property type="entry name" value="G_PROTEIN_RECEP_F1_2"/>
    <property type="match status" value="1"/>
</dbReference>
<evidence type="ECO:0000313" key="10">
    <source>
        <dbReference type="WBParaSite" id="PSAMB.scaffold3size181960.g422.t1"/>
    </source>
</evidence>
<feature type="transmembrane region" description="Helical" evidence="7">
    <location>
        <begin position="77"/>
        <end position="101"/>
    </location>
</feature>
<dbReference type="GO" id="GO:0032870">
    <property type="term" value="P:cellular response to hormone stimulus"/>
    <property type="evidence" value="ECO:0007669"/>
    <property type="project" value="TreeGrafter"/>
</dbReference>
<reference evidence="10" key="1">
    <citation type="submission" date="2022-11" db="UniProtKB">
        <authorList>
            <consortium name="WormBaseParasite"/>
        </authorList>
    </citation>
    <scope>IDENTIFICATION</scope>
</reference>
<dbReference type="InterPro" id="IPR000276">
    <property type="entry name" value="GPCR_Rhodpsn"/>
</dbReference>
<dbReference type="GO" id="GO:0004930">
    <property type="term" value="F:G protein-coupled receptor activity"/>
    <property type="evidence" value="ECO:0007669"/>
    <property type="project" value="InterPro"/>
</dbReference>
<dbReference type="SUPFAM" id="SSF81321">
    <property type="entry name" value="Family A G protein-coupled receptor-like"/>
    <property type="match status" value="1"/>
</dbReference>
<feature type="transmembrane region" description="Helical" evidence="7">
    <location>
        <begin position="113"/>
        <end position="131"/>
    </location>
</feature>
<keyword evidence="5 7" id="KW-0472">Membrane</keyword>
<keyword evidence="6" id="KW-0675">Receptor</keyword>
<organism evidence="9 10">
    <name type="scientific">Plectus sambesii</name>
    <dbReference type="NCBI Taxonomy" id="2011161"/>
    <lineage>
        <taxon>Eukaryota</taxon>
        <taxon>Metazoa</taxon>
        <taxon>Ecdysozoa</taxon>
        <taxon>Nematoda</taxon>
        <taxon>Chromadorea</taxon>
        <taxon>Plectida</taxon>
        <taxon>Plectina</taxon>
        <taxon>Plectoidea</taxon>
        <taxon>Plectidae</taxon>
        <taxon>Plectus</taxon>
    </lineage>
</organism>
<evidence type="ECO:0000256" key="4">
    <source>
        <dbReference type="ARBA" id="ARBA00022989"/>
    </source>
</evidence>
<name>A0A914WH21_9BILA</name>
<feature type="transmembrane region" description="Helical" evidence="7">
    <location>
        <begin position="437"/>
        <end position="457"/>
    </location>
</feature>
<dbReference type="Proteomes" id="UP000887566">
    <property type="component" value="Unplaced"/>
</dbReference>
<accession>A0A914WH21</accession>
<dbReference type="InterPro" id="IPR017452">
    <property type="entry name" value="GPCR_Rhodpsn_7TM"/>
</dbReference>
<keyword evidence="2" id="KW-1003">Cell membrane</keyword>
<proteinExistence type="predicted"/>
<evidence type="ECO:0000256" key="3">
    <source>
        <dbReference type="ARBA" id="ARBA00022692"/>
    </source>
</evidence>
<feature type="transmembrane region" description="Helical" evidence="7">
    <location>
        <begin position="152"/>
        <end position="174"/>
    </location>
</feature>
<evidence type="ECO:0000256" key="7">
    <source>
        <dbReference type="SAM" id="Phobius"/>
    </source>
</evidence>
<keyword evidence="9" id="KW-1185">Reference proteome</keyword>
<dbReference type="GO" id="GO:0042277">
    <property type="term" value="F:peptide binding"/>
    <property type="evidence" value="ECO:0007669"/>
    <property type="project" value="TreeGrafter"/>
</dbReference>
<evidence type="ECO:0000256" key="5">
    <source>
        <dbReference type="ARBA" id="ARBA00023136"/>
    </source>
</evidence>
<feature type="transmembrane region" description="Helical" evidence="7">
    <location>
        <begin position="34"/>
        <end position="56"/>
    </location>
</feature>
<feature type="transmembrane region" description="Helical" evidence="7">
    <location>
        <begin position="228"/>
        <end position="249"/>
    </location>
</feature>
<dbReference type="PANTHER" id="PTHR24241:SF76">
    <property type="entry name" value="NEUROPEPTIDE SIFAMIDE RECEPTOR"/>
    <property type="match status" value="1"/>
</dbReference>
<dbReference type="Pfam" id="PF00001">
    <property type="entry name" value="7tm_1"/>
    <property type="match status" value="1"/>
</dbReference>
<evidence type="ECO:0000256" key="1">
    <source>
        <dbReference type="ARBA" id="ARBA00004651"/>
    </source>
</evidence>
<feature type="transmembrane region" description="Helical" evidence="7">
    <location>
        <begin position="400"/>
        <end position="417"/>
    </location>
</feature>
<dbReference type="WBParaSite" id="PSAMB.scaffold3size181960.g422.t1">
    <property type="protein sequence ID" value="PSAMB.scaffold3size181960.g422.t1"/>
    <property type="gene ID" value="PSAMB.scaffold3size181960.g422"/>
</dbReference>
<dbReference type="GO" id="GO:0005886">
    <property type="term" value="C:plasma membrane"/>
    <property type="evidence" value="ECO:0007669"/>
    <property type="project" value="UniProtKB-SubCell"/>
</dbReference>
<sequence length="462" mass="52320">MNVSSDELCGNNSSLDVGTLGSYIGYFTTDYLEIAIYIVCLVVGGPLNLYAFANAINSLVNHKTARFNRLLILRINLNIADLLTMFVYTLTQIVWMSTFQWYGGDILCRLCKFFYTFSFYLNSFIVVSIALDRLYTTYHLSEFKAASALSNVRIMIIVAWTAAIILSLPQVFIFRLFVVEDPHFEQCAPIWTIYHYYVQQKTLYNISISDEIIAYGDSVAVWEWLYNWLHLLTIFWIPALIIVLSYIGILSRLQKNISGHAMKQGSIRALRQNQHASDTNIRRGPPLCSNPDDHGLPITAYANGGTALTRPVVYRPSNTGDGANGNRGSIHSTNEAEQKLTRSVSCDQLPPILPVDRMSMVHRLAERLSGVPWQQANYRYYGQLAASTMSRAKRKTMQKAAMILIAYFTFWTPYNLLTLVNMVSPQSEKELTTVTLAFLNSLIVVNAIVNPLIYGVFERRNN</sequence>
<dbReference type="PANTHER" id="PTHR24241">
    <property type="entry name" value="NEUROPEPTIDE RECEPTOR-RELATED G-PROTEIN COUPLED RECEPTOR"/>
    <property type="match status" value="1"/>
</dbReference>
<evidence type="ECO:0000256" key="6">
    <source>
        <dbReference type="ARBA" id="ARBA00023170"/>
    </source>
</evidence>
<dbReference type="PRINTS" id="PR00237">
    <property type="entry name" value="GPCRRHODOPSN"/>
</dbReference>